<feature type="transmembrane region" description="Helical" evidence="1">
    <location>
        <begin position="209"/>
        <end position="227"/>
    </location>
</feature>
<keyword evidence="1" id="KW-1133">Transmembrane helix</keyword>
<keyword evidence="1" id="KW-0472">Membrane</keyword>
<evidence type="ECO:0000256" key="1">
    <source>
        <dbReference type="SAM" id="Phobius"/>
    </source>
</evidence>
<feature type="transmembrane region" description="Helical" evidence="1">
    <location>
        <begin position="247"/>
        <end position="269"/>
    </location>
</feature>
<proteinExistence type="predicted"/>
<dbReference type="Proteomes" id="UP001338582">
    <property type="component" value="Chromosome 2"/>
</dbReference>
<gene>
    <name evidence="2" type="ORF">PUMCH_001459</name>
</gene>
<dbReference type="EMBL" id="CP138895">
    <property type="protein sequence ID" value="WPK24194.1"/>
    <property type="molecule type" value="Genomic_DNA"/>
</dbReference>
<dbReference type="GeneID" id="88172524"/>
<name>A0AAX4H731_9ASCO</name>
<keyword evidence="3" id="KW-1185">Reference proteome</keyword>
<accession>A0AAX4H731</accession>
<evidence type="ECO:0000313" key="3">
    <source>
        <dbReference type="Proteomes" id="UP001338582"/>
    </source>
</evidence>
<keyword evidence="1" id="KW-0812">Transmembrane</keyword>
<dbReference type="RefSeq" id="XP_062876577.1">
    <property type="nucleotide sequence ID" value="XM_063020507.1"/>
</dbReference>
<organism evidence="2 3">
    <name type="scientific">Australozyma saopauloensis</name>
    <dbReference type="NCBI Taxonomy" id="291208"/>
    <lineage>
        <taxon>Eukaryota</taxon>
        <taxon>Fungi</taxon>
        <taxon>Dikarya</taxon>
        <taxon>Ascomycota</taxon>
        <taxon>Saccharomycotina</taxon>
        <taxon>Pichiomycetes</taxon>
        <taxon>Metschnikowiaceae</taxon>
        <taxon>Australozyma</taxon>
    </lineage>
</organism>
<sequence>MNPFRFIADCFSAGEITLDSLPLVAGETKLGAVNVRLEKSKNPFYQTWRNDVNRLVFETNSSLTQFGGFNAETCQALCQVTHLIAIQFLTEIAQHQLGENSKIYWMLQMRDGVKGDDLVAEPRFWMSDVKMLQERLDEIRHLSLEDWYPGIPESATPDFQRFIKALFRMTDARISDLVSMYTNLYQGTWLTFAIRNTYGFSTIRKLNNYVFGGFILAACAAVGAFVWEETEFIQTSPIPCVRVLCWLLGILFVLFMLGHSTGLIVYYLCSRITRPRRMKFKINMKLANHAKRNWLSSVFGTNPTWCLWRRTALWSYIRGAPLSTPFFRDHDCSPRARTDAPASFDNVPLAEIVASYKWDEGRKSSVR</sequence>
<evidence type="ECO:0000313" key="2">
    <source>
        <dbReference type="EMBL" id="WPK24194.1"/>
    </source>
</evidence>
<protein>
    <submittedName>
        <fullName evidence="2">Uncharacterized protein</fullName>
    </submittedName>
</protein>
<dbReference type="AlphaFoldDB" id="A0AAX4H731"/>
<reference evidence="2 3" key="1">
    <citation type="submission" date="2023-10" db="EMBL/GenBank/DDBJ databases">
        <title>Draft Genome Sequence of Candida saopaulonensis from a very Premature Infant with Sepsis.</title>
        <authorList>
            <person name="Ning Y."/>
            <person name="Dai R."/>
            <person name="Xiao M."/>
            <person name="Xu Y."/>
            <person name="Yan Q."/>
            <person name="Zhang L."/>
        </authorList>
    </citation>
    <scope>NUCLEOTIDE SEQUENCE [LARGE SCALE GENOMIC DNA]</scope>
    <source>
        <strain evidence="2 3">19XY460</strain>
    </source>
</reference>
<dbReference type="KEGG" id="asau:88172524"/>